<evidence type="ECO:0000256" key="1">
    <source>
        <dbReference type="SAM" id="MobiDB-lite"/>
    </source>
</evidence>
<protein>
    <submittedName>
        <fullName evidence="2">Uncharacterized protein</fullName>
    </submittedName>
</protein>
<proteinExistence type="predicted"/>
<feature type="region of interest" description="Disordered" evidence="1">
    <location>
        <begin position="363"/>
        <end position="392"/>
    </location>
</feature>
<dbReference type="EMBL" id="KZ663978">
    <property type="protein sequence ID" value="PPS08601.1"/>
    <property type="molecule type" value="Genomic_DNA"/>
</dbReference>
<name>A0A2P5XZ77_GOSBA</name>
<feature type="compositionally biased region" description="Pro residues" evidence="1">
    <location>
        <begin position="380"/>
        <end position="391"/>
    </location>
</feature>
<sequence>MSLNEAHESFLSNSIGPVHEDRRLQIKEPDEWRTLKPRTPDKLKLGQNESDISLNQLKVGDKVLLDVANPHIVTTTLNEEIPLTVLSIFPFGTVEVSHPKFSTFKVNNTRLLMSSRGKKTVIPTSKKRKGASSSTGPTMEIRHPLLQFPRGLQEKLFQIVRARPLIMGRCIDSATIEQVQMADAIRALLTTEPWELFFGIIEPTYLELTMELCSTFHLQTVITRYDDPGTPLQDISSPTILEVFTRYFSSHDYREVREHWRRQHPRHLLLMVHVARARYRPCLFYRPCDSAPDGAASEEGHLHWPLRDSAGATHFGLLNTAAQESSLTLIGQMSPQGISSMLRMRMIKRHRGTYPPQYRLAQSTEEEAYEDNPDDVPPQHEGPPTQPPPPSRLVHTAALYADISERLT</sequence>
<dbReference type="Proteomes" id="UP000239757">
    <property type="component" value="Unassembled WGS sequence"/>
</dbReference>
<evidence type="ECO:0000313" key="3">
    <source>
        <dbReference type="Proteomes" id="UP000239757"/>
    </source>
</evidence>
<accession>A0A2P5XZ77</accession>
<reference evidence="2 3" key="1">
    <citation type="submission" date="2015-01" db="EMBL/GenBank/DDBJ databases">
        <title>Genome of allotetraploid Gossypium barbadense reveals genomic plasticity and fiber elongation in cotton evolution.</title>
        <authorList>
            <person name="Chen X."/>
            <person name="Liu X."/>
            <person name="Zhao B."/>
            <person name="Zheng H."/>
            <person name="Hu Y."/>
            <person name="Lu G."/>
            <person name="Yang C."/>
            <person name="Chen J."/>
            <person name="Shan C."/>
            <person name="Zhang L."/>
            <person name="Zhou Y."/>
            <person name="Wang L."/>
            <person name="Guo W."/>
            <person name="Bai Y."/>
            <person name="Ruan J."/>
            <person name="Shangguan X."/>
            <person name="Mao Y."/>
            <person name="Jiang J."/>
            <person name="Zhu Y."/>
            <person name="Lei J."/>
            <person name="Kang H."/>
            <person name="Chen S."/>
            <person name="He X."/>
            <person name="Wang R."/>
            <person name="Wang Y."/>
            <person name="Chen J."/>
            <person name="Wang L."/>
            <person name="Yu S."/>
            <person name="Wang B."/>
            <person name="Wei J."/>
            <person name="Song S."/>
            <person name="Lu X."/>
            <person name="Gao Z."/>
            <person name="Gu W."/>
            <person name="Deng X."/>
            <person name="Ma D."/>
            <person name="Wang S."/>
            <person name="Liang W."/>
            <person name="Fang L."/>
            <person name="Cai C."/>
            <person name="Zhu X."/>
            <person name="Zhou B."/>
            <person name="Zhang Y."/>
            <person name="Chen Z."/>
            <person name="Xu S."/>
            <person name="Zhu R."/>
            <person name="Wang S."/>
            <person name="Zhang T."/>
            <person name="Zhao G."/>
        </authorList>
    </citation>
    <scope>NUCLEOTIDE SEQUENCE [LARGE SCALE GENOMIC DNA]</scope>
    <source>
        <strain evidence="3">cv. Xinhai21</strain>
        <tissue evidence="2">Leaf</tissue>
    </source>
</reference>
<evidence type="ECO:0000313" key="2">
    <source>
        <dbReference type="EMBL" id="PPS08601.1"/>
    </source>
</evidence>
<feature type="compositionally biased region" description="Acidic residues" evidence="1">
    <location>
        <begin position="364"/>
        <end position="374"/>
    </location>
</feature>
<organism evidence="2 3">
    <name type="scientific">Gossypium barbadense</name>
    <name type="common">Sea Island cotton</name>
    <name type="synonym">Hibiscus barbadensis</name>
    <dbReference type="NCBI Taxonomy" id="3634"/>
    <lineage>
        <taxon>Eukaryota</taxon>
        <taxon>Viridiplantae</taxon>
        <taxon>Streptophyta</taxon>
        <taxon>Embryophyta</taxon>
        <taxon>Tracheophyta</taxon>
        <taxon>Spermatophyta</taxon>
        <taxon>Magnoliopsida</taxon>
        <taxon>eudicotyledons</taxon>
        <taxon>Gunneridae</taxon>
        <taxon>Pentapetalae</taxon>
        <taxon>rosids</taxon>
        <taxon>malvids</taxon>
        <taxon>Malvales</taxon>
        <taxon>Malvaceae</taxon>
        <taxon>Malvoideae</taxon>
        <taxon>Gossypium</taxon>
    </lineage>
</organism>
<gene>
    <name evidence="2" type="ORF">GOBAR_AA12038</name>
</gene>
<dbReference type="AlphaFoldDB" id="A0A2P5XZ77"/>